<protein>
    <submittedName>
        <fullName evidence="9">ABC transporter permease</fullName>
    </submittedName>
</protein>
<evidence type="ECO:0000313" key="9">
    <source>
        <dbReference type="EMBL" id="GEN33518.1"/>
    </source>
</evidence>
<dbReference type="GO" id="GO:0005886">
    <property type="term" value="C:plasma membrane"/>
    <property type="evidence" value="ECO:0007669"/>
    <property type="project" value="UniProtKB-SubCell"/>
</dbReference>
<dbReference type="OrthoDB" id="9804353at2"/>
<evidence type="ECO:0000256" key="2">
    <source>
        <dbReference type="ARBA" id="ARBA00022448"/>
    </source>
</evidence>
<dbReference type="Pfam" id="PF00528">
    <property type="entry name" value="BPD_transp_1"/>
    <property type="match status" value="1"/>
</dbReference>
<comment type="subcellular location">
    <subcellularLocation>
        <location evidence="1 7">Cell membrane</location>
        <topology evidence="1 7">Multi-pass membrane protein</topology>
    </subcellularLocation>
</comment>
<evidence type="ECO:0000313" key="10">
    <source>
        <dbReference type="Proteomes" id="UP000321157"/>
    </source>
</evidence>
<keyword evidence="10" id="KW-1185">Reference proteome</keyword>
<comment type="similarity">
    <text evidence="7">Belongs to the binding-protein-dependent transport system permease family.</text>
</comment>
<feature type="transmembrane region" description="Helical" evidence="7">
    <location>
        <begin position="111"/>
        <end position="132"/>
    </location>
</feature>
<dbReference type="AlphaFoldDB" id="A0A511V6I1"/>
<dbReference type="Proteomes" id="UP000321157">
    <property type="component" value="Unassembled WGS sequence"/>
</dbReference>
<evidence type="ECO:0000256" key="3">
    <source>
        <dbReference type="ARBA" id="ARBA00022475"/>
    </source>
</evidence>
<dbReference type="GO" id="GO:0055085">
    <property type="term" value="P:transmembrane transport"/>
    <property type="evidence" value="ECO:0007669"/>
    <property type="project" value="InterPro"/>
</dbReference>
<sequence>MVGWLPLLLIGIVWYITTDVFQWLDPFLFPGPTAVLSIIGEDYPFLFTSLLSSLTLLFVSFGCAIVTAIPLGLLVGQSKRIERLIHPFTNLASPIPPIVYIPYAVALLPTFWLASSFILYIGAFWPVFLNTVNGVKQIDHRLLDSAHTLGISRKDWYAKILLPGAMPSIFSGMTIGLVLSFILLTAAEIVGGSSGLGWYVKNYSDFGDYPRVVSGILFIGLVVAGLTQIMRRTERYVLRWRER</sequence>
<evidence type="ECO:0000259" key="8">
    <source>
        <dbReference type="PROSITE" id="PS50928"/>
    </source>
</evidence>
<dbReference type="RefSeq" id="WP_146808852.1">
    <property type="nucleotide sequence ID" value="NZ_BJXX01000047.1"/>
</dbReference>
<comment type="caution">
    <text evidence="9">The sequence shown here is derived from an EMBL/GenBank/DDBJ whole genome shotgun (WGS) entry which is preliminary data.</text>
</comment>
<feature type="transmembrane region" description="Helical" evidence="7">
    <location>
        <begin position="212"/>
        <end position="230"/>
    </location>
</feature>
<proteinExistence type="inferred from homology"/>
<dbReference type="Gene3D" id="1.10.3720.10">
    <property type="entry name" value="MetI-like"/>
    <property type="match status" value="1"/>
</dbReference>
<dbReference type="PANTHER" id="PTHR30151:SF0">
    <property type="entry name" value="ABC TRANSPORTER PERMEASE PROTEIN MJ0413-RELATED"/>
    <property type="match status" value="1"/>
</dbReference>
<feature type="transmembrane region" description="Helical" evidence="7">
    <location>
        <begin position="7"/>
        <end position="24"/>
    </location>
</feature>
<evidence type="ECO:0000256" key="7">
    <source>
        <dbReference type="RuleBase" id="RU363032"/>
    </source>
</evidence>
<dbReference type="InterPro" id="IPR035906">
    <property type="entry name" value="MetI-like_sf"/>
</dbReference>
<dbReference type="InterPro" id="IPR000515">
    <property type="entry name" value="MetI-like"/>
</dbReference>
<evidence type="ECO:0000256" key="1">
    <source>
        <dbReference type="ARBA" id="ARBA00004651"/>
    </source>
</evidence>
<dbReference type="CDD" id="cd06261">
    <property type="entry name" value="TM_PBP2"/>
    <property type="match status" value="1"/>
</dbReference>
<keyword evidence="5 7" id="KW-1133">Transmembrane helix</keyword>
<feature type="transmembrane region" description="Helical" evidence="7">
    <location>
        <begin position="87"/>
        <end position="105"/>
    </location>
</feature>
<dbReference type="EMBL" id="BJXX01000047">
    <property type="protein sequence ID" value="GEN33518.1"/>
    <property type="molecule type" value="Genomic_DNA"/>
</dbReference>
<evidence type="ECO:0000256" key="6">
    <source>
        <dbReference type="ARBA" id="ARBA00023136"/>
    </source>
</evidence>
<feature type="transmembrane region" description="Helical" evidence="7">
    <location>
        <begin position="44"/>
        <end position="75"/>
    </location>
</feature>
<keyword evidence="3" id="KW-1003">Cell membrane</keyword>
<reference evidence="9 10" key="1">
    <citation type="submission" date="2019-07" db="EMBL/GenBank/DDBJ databases">
        <title>Whole genome shotgun sequence of Aneurinibacillus danicus NBRC 102444.</title>
        <authorList>
            <person name="Hosoyama A."/>
            <person name="Uohara A."/>
            <person name="Ohji S."/>
            <person name="Ichikawa N."/>
        </authorList>
    </citation>
    <scope>NUCLEOTIDE SEQUENCE [LARGE SCALE GENOMIC DNA]</scope>
    <source>
        <strain evidence="9 10">NBRC 102444</strain>
    </source>
</reference>
<feature type="transmembrane region" description="Helical" evidence="7">
    <location>
        <begin position="169"/>
        <end position="192"/>
    </location>
</feature>
<name>A0A511V6I1_9BACL</name>
<keyword evidence="2 7" id="KW-0813">Transport</keyword>
<dbReference type="PROSITE" id="PS50928">
    <property type="entry name" value="ABC_TM1"/>
    <property type="match status" value="1"/>
</dbReference>
<keyword evidence="6 7" id="KW-0472">Membrane</keyword>
<evidence type="ECO:0000256" key="5">
    <source>
        <dbReference type="ARBA" id="ARBA00022989"/>
    </source>
</evidence>
<gene>
    <name evidence="9" type="ORF">ADA01nite_09780</name>
</gene>
<feature type="domain" description="ABC transmembrane type-1" evidence="8">
    <location>
        <begin position="50"/>
        <end position="230"/>
    </location>
</feature>
<keyword evidence="4 7" id="KW-0812">Transmembrane</keyword>
<dbReference type="PANTHER" id="PTHR30151">
    <property type="entry name" value="ALKANE SULFONATE ABC TRANSPORTER-RELATED, MEMBRANE SUBUNIT"/>
    <property type="match status" value="1"/>
</dbReference>
<evidence type="ECO:0000256" key="4">
    <source>
        <dbReference type="ARBA" id="ARBA00022692"/>
    </source>
</evidence>
<dbReference type="SUPFAM" id="SSF161098">
    <property type="entry name" value="MetI-like"/>
    <property type="match status" value="1"/>
</dbReference>
<accession>A0A511V6I1</accession>
<organism evidence="9 10">
    <name type="scientific">Aneurinibacillus danicus</name>
    <dbReference type="NCBI Taxonomy" id="267746"/>
    <lineage>
        <taxon>Bacteria</taxon>
        <taxon>Bacillati</taxon>
        <taxon>Bacillota</taxon>
        <taxon>Bacilli</taxon>
        <taxon>Bacillales</taxon>
        <taxon>Paenibacillaceae</taxon>
        <taxon>Aneurinibacillus group</taxon>
        <taxon>Aneurinibacillus</taxon>
    </lineage>
</organism>